<protein>
    <recommendedName>
        <fullName evidence="1">DUF58 domain-containing protein</fullName>
    </recommendedName>
</protein>
<reference evidence="2 3" key="1">
    <citation type="submission" date="2016-12" db="EMBL/GenBank/DDBJ databases">
        <title>Study of bacterial adaptation to deep sea.</title>
        <authorList>
            <person name="Song J."/>
            <person name="Yoshizawa S."/>
            <person name="Kogure K."/>
        </authorList>
    </citation>
    <scope>NUCLEOTIDE SEQUENCE [LARGE SCALE GENOMIC DNA]</scope>
    <source>
        <strain evidence="2 3">SAORIC-165</strain>
    </source>
</reference>
<dbReference type="RefSeq" id="WP_105043056.1">
    <property type="nucleotide sequence ID" value="NZ_MQWA01000001.1"/>
</dbReference>
<sequence>MSSVEQRRRKGPAPQTNLLEEWLTPEDMAYLKKASFPVTQRVRGMQTGVHRARLRGGTTEFAEHRSYSPGDEVRRLDWRIVGRSDRLEIKLYDDPSTLETVFLVDASGSMSFAESTRSKYHFAQAVVAFLAKTILQERDPVGLLIAGDEAPGLLWPKTSSTQLSHILQTLYRTPASGETRVAESLRQLGKCLRNPTRVIVVSDALLDLQTLEPELAFLTGRKHRFHLIQTLAPEEITFDYQNPFRFVSLESKEYLDANPQEMAEAYRAAVEDHVELLRKICLSNRAGYEPLVTDQPVGFALTKFIERQSRVKK</sequence>
<accession>A0A2S7U0M6</accession>
<dbReference type="SUPFAM" id="SSF53300">
    <property type="entry name" value="vWA-like"/>
    <property type="match status" value="1"/>
</dbReference>
<dbReference type="OrthoDB" id="9776116at2"/>
<dbReference type="AlphaFoldDB" id="A0A2S7U0M6"/>
<dbReference type="InterPro" id="IPR036465">
    <property type="entry name" value="vWFA_dom_sf"/>
</dbReference>
<evidence type="ECO:0000313" key="2">
    <source>
        <dbReference type="EMBL" id="PQJ28558.1"/>
    </source>
</evidence>
<dbReference type="Gene3D" id="3.40.50.410">
    <property type="entry name" value="von Willebrand factor, type A domain"/>
    <property type="match status" value="1"/>
</dbReference>
<keyword evidence="3" id="KW-1185">Reference proteome</keyword>
<comment type="caution">
    <text evidence="2">The sequence shown here is derived from an EMBL/GenBank/DDBJ whole genome shotgun (WGS) entry which is preliminary data.</text>
</comment>
<proteinExistence type="predicted"/>
<name>A0A2S7U0M6_9BACT</name>
<dbReference type="PANTHER" id="PTHR33608:SF7">
    <property type="entry name" value="DUF58 DOMAIN-CONTAINING PROTEIN"/>
    <property type="match status" value="1"/>
</dbReference>
<dbReference type="Pfam" id="PF01882">
    <property type="entry name" value="DUF58"/>
    <property type="match status" value="1"/>
</dbReference>
<dbReference type="InterPro" id="IPR002881">
    <property type="entry name" value="DUF58"/>
</dbReference>
<evidence type="ECO:0000259" key="1">
    <source>
        <dbReference type="Pfam" id="PF01882"/>
    </source>
</evidence>
<evidence type="ECO:0000313" key="3">
    <source>
        <dbReference type="Proteomes" id="UP000239907"/>
    </source>
</evidence>
<dbReference type="EMBL" id="MQWA01000001">
    <property type="protein sequence ID" value="PQJ28558.1"/>
    <property type="molecule type" value="Genomic_DNA"/>
</dbReference>
<dbReference type="CDD" id="cd00198">
    <property type="entry name" value="vWFA"/>
    <property type="match status" value="1"/>
</dbReference>
<gene>
    <name evidence="2" type="ORF">BSZ32_08575</name>
</gene>
<organism evidence="2 3">
    <name type="scientific">Rubritalea profundi</name>
    <dbReference type="NCBI Taxonomy" id="1658618"/>
    <lineage>
        <taxon>Bacteria</taxon>
        <taxon>Pseudomonadati</taxon>
        <taxon>Verrucomicrobiota</taxon>
        <taxon>Verrucomicrobiia</taxon>
        <taxon>Verrucomicrobiales</taxon>
        <taxon>Rubritaleaceae</taxon>
        <taxon>Rubritalea</taxon>
    </lineage>
</organism>
<dbReference type="PANTHER" id="PTHR33608">
    <property type="entry name" value="BLL2464 PROTEIN"/>
    <property type="match status" value="1"/>
</dbReference>
<dbReference type="Proteomes" id="UP000239907">
    <property type="component" value="Unassembled WGS sequence"/>
</dbReference>
<feature type="domain" description="DUF58" evidence="1">
    <location>
        <begin position="63"/>
        <end position="273"/>
    </location>
</feature>